<evidence type="ECO:0000256" key="1">
    <source>
        <dbReference type="SAM" id="Phobius"/>
    </source>
</evidence>
<evidence type="ECO:0000313" key="2">
    <source>
        <dbReference type="EMBL" id="MFD0779830.1"/>
    </source>
</evidence>
<dbReference type="RefSeq" id="WP_378751299.1">
    <property type="nucleotide sequence ID" value="NZ_JBHSSV010000005.1"/>
</dbReference>
<proteinExistence type="predicted"/>
<keyword evidence="1" id="KW-0812">Transmembrane</keyword>
<feature type="transmembrane region" description="Helical" evidence="1">
    <location>
        <begin position="20"/>
        <end position="37"/>
    </location>
</feature>
<protein>
    <submittedName>
        <fullName evidence="2">LapA family protein</fullName>
    </submittedName>
</protein>
<dbReference type="Proteomes" id="UP001597042">
    <property type="component" value="Unassembled WGS sequence"/>
</dbReference>
<gene>
    <name evidence="2" type="ORF">ACFQZV_00780</name>
</gene>
<sequence>MATQQRSDGADASSASSVNGRAIAAILISIAALMFVFSNVGPATLRFLFLQFTMPAWGWFLAVLIAGVVIGSLFPWFRPRKK</sequence>
<keyword evidence="1" id="KW-1133">Transmembrane helix</keyword>
<reference evidence="3" key="1">
    <citation type="journal article" date="2019" name="Int. J. Syst. Evol. Microbiol.">
        <title>The Global Catalogue of Microorganisms (GCM) 10K type strain sequencing project: providing services to taxonomists for standard genome sequencing and annotation.</title>
        <authorList>
            <consortium name="The Broad Institute Genomics Platform"/>
            <consortium name="The Broad Institute Genome Sequencing Center for Infectious Disease"/>
            <person name="Wu L."/>
            <person name="Ma J."/>
        </authorList>
    </citation>
    <scope>NUCLEOTIDE SEQUENCE [LARGE SCALE GENOMIC DNA]</scope>
    <source>
        <strain evidence="3">CCUG 50754</strain>
    </source>
</reference>
<feature type="transmembrane region" description="Helical" evidence="1">
    <location>
        <begin position="57"/>
        <end position="77"/>
    </location>
</feature>
<comment type="caution">
    <text evidence="2">The sequence shown here is derived from an EMBL/GenBank/DDBJ whole genome shotgun (WGS) entry which is preliminary data.</text>
</comment>
<evidence type="ECO:0000313" key="3">
    <source>
        <dbReference type="Proteomes" id="UP001597042"/>
    </source>
</evidence>
<keyword evidence="3" id="KW-1185">Reference proteome</keyword>
<dbReference type="EMBL" id="JBHTIM010000001">
    <property type="protein sequence ID" value="MFD0779830.1"/>
    <property type="molecule type" value="Genomic_DNA"/>
</dbReference>
<organism evidence="2 3">
    <name type="scientific">Microbacterium koreense</name>
    <dbReference type="NCBI Taxonomy" id="323761"/>
    <lineage>
        <taxon>Bacteria</taxon>
        <taxon>Bacillati</taxon>
        <taxon>Actinomycetota</taxon>
        <taxon>Actinomycetes</taxon>
        <taxon>Micrococcales</taxon>
        <taxon>Microbacteriaceae</taxon>
        <taxon>Microbacterium</taxon>
    </lineage>
</organism>
<name>A0ABW2ZMJ4_9MICO</name>
<keyword evidence="1" id="KW-0472">Membrane</keyword>
<accession>A0ABW2ZMJ4</accession>